<proteinExistence type="inferred from homology"/>
<evidence type="ECO:0000259" key="7">
    <source>
        <dbReference type="Pfam" id="PF00441"/>
    </source>
</evidence>
<keyword evidence="11" id="KW-1185">Reference proteome</keyword>
<sequence>MNFDLTEEQQLIQGSVARFIKDNYALDTRQQLVASATGYSDTYWSMMAELGWLGLPFAEENGGFGGNQVDTMVLMEQFGKGLVLEPYLASVVMGGGALKRASDALKEAVLPAVIDGTCKLCLGYAEPQSRFDLHDVATTAAADGGNFIISGHKSMVLHGGSASRIVISARTSGERTDVNGISLFLVEAEADGIQRESFQTVDGLRAAEITFKDVRVPAKNLIGELDAGYAILRAVANDAILALAAEAVGAMEMLYKDTVAYTQERVQFDHPLADFQVLQHRMVDMFMEYEQCKSLLFRATLETVQNSDELAQRSIHALKHLVGRAGIFIGENAVQLHGGMGMAEELRVGHYFKRILVIDSQFGNADYHLQRFAI</sequence>
<dbReference type="GO" id="GO:0050660">
    <property type="term" value="F:flavin adenine dinucleotide binding"/>
    <property type="evidence" value="ECO:0007669"/>
    <property type="project" value="InterPro"/>
</dbReference>
<feature type="domain" description="Acyl-CoA dehydrogenase/oxidase C-terminal" evidence="7">
    <location>
        <begin position="236"/>
        <end position="370"/>
    </location>
</feature>
<dbReference type="PANTHER" id="PTHR43884:SF20">
    <property type="entry name" value="ACYL-COA DEHYDROGENASE FADE28"/>
    <property type="match status" value="1"/>
</dbReference>
<dbReference type="InterPro" id="IPR013786">
    <property type="entry name" value="AcylCoA_DH/ox_N"/>
</dbReference>
<feature type="domain" description="Acyl-CoA oxidase/dehydrogenase middle" evidence="8">
    <location>
        <begin position="121"/>
        <end position="214"/>
    </location>
</feature>
<dbReference type="EMBL" id="PKLZ01000002">
    <property type="protein sequence ID" value="PLW83760.1"/>
    <property type="molecule type" value="Genomic_DNA"/>
</dbReference>
<dbReference type="Proteomes" id="UP000234845">
    <property type="component" value="Unassembled WGS sequence"/>
</dbReference>
<evidence type="ECO:0000256" key="1">
    <source>
        <dbReference type="ARBA" id="ARBA00001974"/>
    </source>
</evidence>
<evidence type="ECO:0000256" key="5">
    <source>
        <dbReference type="ARBA" id="ARBA00023002"/>
    </source>
</evidence>
<keyword evidence="3 6" id="KW-0285">Flavoprotein</keyword>
<dbReference type="OrthoDB" id="7053515at2"/>
<dbReference type="GO" id="GO:0003995">
    <property type="term" value="F:acyl-CoA dehydrogenase activity"/>
    <property type="evidence" value="ECO:0007669"/>
    <property type="project" value="TreeGrafter"/>
</dbReference>
<reference evidence="11" key="1">
    <citation type="submission" date="2017-11" db="EMBL/GenBank/DDBJ databases">
        <title>The draft genome sequence of Chromatocurvus sp. F02.</title>
        <authorList>
            <person name="Du Z.-J."/>
            <person name="Chang Y.-Q."/>
        </authorList>
    </citation>
    <scope>NUCLEOTIDE SEQUENCE [LARGE SCALE GENOMIC DNA]</scope>
    <source>
        <strain evidence="11">F02</strain>
    </source>
</reference>
<dbReference type="CDD" id="cd00567">
    <property type="entry name" value="ACAD"/>
    <property type="match status" value="1"/>
</dbReference>
<dbReference type="PANTHER" id="PTHR43884">
    <property type="entry name" value="ACYL-COA DEHYDROGENASE"/>
    <property type="match status" value="1"/>
</dbReference>
<evidence type="ECO:0000256" key="6">
    <source>
        <dbReference type="RuleBase" id="RU362125"/>
    </source>
</evidence>
<dbReference type="Pfam" id="PF02770">
    <property type="entry name" value="Acyl-CoA_dh_M"/>
    <property type="match status" value="1"/>
</dbReference>
<dbReference type="RefSeq" id="WP_101520441.1">
    <property type="nucleotide sequence ID" value="NZ_PKLZ01000002.1"/>
</dbReference>
<dbReference type="InterPro" id="IPR009075">
    <property type="entry name" value="AcylCo_DH/oxidase_C"/>
</dbReference>
<dbReference type="Pfam" id="PF02771">
    <property type="entry name" value="Acyl-CoA_dh_N"/>
    <property type="match status" value="1"/>
</dbReference>
<evidence type="ECO:0000259" key="8">
    <source>
        <dbReference type="Pfam" id="PF02770"/>
    </source>
</evidence>
<dbReference type="Gene3D" id="2.40.110.10">
    <property type="entry name" value="Butyryl-CoA Dehydrogenase, subunit A, domain 2"/>
    <property type="match status" value="1"/>
</dbReference>
<gene>
    <name evidence="10" type="ORF">CWI75_05290</name>
</gene>
<evidence type="ECO:0000256" key="2">
    <source>
        <dbReference type="ARBA" id="ARBA00009347"/>
    </source>
</evidence>
<evidence type="ECO:0000256" key="4">
    <source>
        <dbReference type="ARBA" id="ARBA00022827"/>
    </source>
</evidence>
<dbReference type="SUPFAM" id="SSF56645">
    <property type="entry name" value="Acyl-CoA dehydrogenase NM domain-like"/>
    <property type="match status" value="1"/>
</dbReference>
<evidence type="ECO:0000259" key="9">
    <source>
        <dbReference type="Pfam" id="PF02771"/>
    </source>
</evidence>
<evidence type="ECO:0000256" key="3">
    <source>
        <dbReference type="ARBA" id="ARBA00022630"/>
    </source>
</evidence>
<dbReference type="InterPro" id="IPR037069">
    <property type="entry name" value="AcylCoA_DH/ox_N_sf"/>
</dbReference>
<keyword evidence="4 6" id="KW-0274">FAD</keyword>
<comment type="similarity">
    <text evidence="2 6">Belongs to the acyl-CoA dehydrogenase family.</text>
</comment>
<protein>
    <submittedName>
        <fullName evidence="10">Pimeloyl-CoA dehydrogenase small subunit</fullName>
    </submittedName>
</protein>
<dbReference type="InterPro" id="IPR006091">
    <property type="entry name" value="Acyl-CoA_Oxase/DH_mid-dom"/>
</dbReference>
<accession>A0A2N5Y5U0</accession>
<evidence type="ECO:0000313" key="10">
    <source>
        <dbReference type="EMBL" id="PLW83760.1"/>
    </source>
</evidence>
<dbReference type="InterPro" id="IPR009100">
    <property type="entry name" value="AcylCoA_DH/oxidase_NM_dom_sf"/>
</dbReference>
<dbReference type="AlphaFoldDB" id="A0A2N5Y5U0"/>
<comment type="cofactor">
    <cofactor evidence="1 6">
        <name>FAD</name>
        <dbReference type="ChEBI" id="CHEBI:57692"/>
    </cofactor>
</comment>
<dbReference type="Pfam" id="PF00441">
    <property type="entry name" value="Acyl-CoA_dh_1"/>
    <property type="match status" value="1"/>
</dbReference>
<dbReference type="Gene3D" id="1.20.140.10">
    <property type="entry name" value="Butyryl-CoA Dehydrogenase, subunit A, domain 3"/>
    <property type="match status" value="1"/>
</dbReference>
<name>A0A2N5Y5U0_9GAMM</name>
<comment type="caution">
    <text evidence="10">The sequence shown here is derived from an EMBL/GenBank/DDBJ whole genome shotgun (WGS) entry which is preliminary data.</text>
</comment>
<organism evidence="10 11">
    <name type="scientific">Kineobactrum sediminis</name>
    <dbReference type="NCBI Taxonomy" id="1905677"/>
    <lineage>
        <taxon>Bacteria</taxon>
        <taxon>Pseudomonadati</taxon>
        <taxon>Pseudomonadota</taxon>
        <taxon>Gammaproteobacteria</taxon>
        <taxon>Cellvibrionales</taxon>
        <taxon>Halieaceae</taxon>
        <taxon>Kineobactrum</taxon>
    </lineage>
</organism>
<keyword evidence="5 6" id="KW-0560">Oxidoreductase</keyword>
<evidence type="ECO:0000313" key="11">
    <source>
        <dbReference type="Proteomes" id="UP000234845"/>
    </source>
</evidence>
<feature type="domain" description="Acyl-CoA dehydrogenase/oxidase N-terminal" evidence="9">
    <location>
        <begin position="6"/>
        <end position="116"/>
    </location>
</feature>
<dbReference type="Gene3D" id="1.10.540.10">
    <property type="entry name" value="Acyl-CoA dehydrogenase/oxidase, N-terminal domain"/>
    <property type="match status" value="1"/>
</dbReference>
<dbReference type="InterPro" id="IPR046373">
    <property type="entry name" value="Acyl-CoA_Oxase/DH_mid-dom_sf"/>
</dbReference>
<dbReference type="InterPro" id="IPR036250">
    <property type="entry name" value="AcylCo_DH-like_C"/>
</dbReference>
<dbReference type="SUPFAM" id="SSF47203">
    <property type="entry name" value="Acyl-CoA dehydrogenase C-terminal domain-like"/>
    <property type="match status" value="1"/>
</dbReference>